<comment type="caution">
    <text evidence="4">The sequence shown here is derived from an EMBL/GenBank/DDBJ whole genome shotgun (WGS) entry which is preliminary data.</text>
</comment>
<evidence type="ECO:0000256" key="1">
    <source>
        <dbReference type="SAM" id="MobiDB-lite"/>
    </source>
</evidence>
<dbReference type="Proteomes" id="UP001516023">
    <property type="component" value="Unassembled WGS sequence"/>
</dbReference>
<dbReference type="PROSITE" id="PS50106">
    <property type="entry name" value="PDZ"/>
    <property type="match status" value="1"/>
</dbReference>
<gene>
    <name evidence="4" type="ORF">HJC23_011174</name>
</gene>
<keyword evidence="2" id="KW-1133">Transmembrane helix</keyword>
<feature type="domain" description="PDZ" evidence="3">
    <location>
        <begin position="742"/>
        <end position="800"/>
    </location>
</feature>
<feature type="region of interest" description="Disordered" evidence="1">
    <location>
        <begin position="328"/>
        <end position="392"/>
    </location>
</feature>
<feature type="compositionally biased region" description="Polar residues" evidence="1">
    <location>
        <begin position="383"/>
        <end position="392"/>
    </location>
</feature>
<dbReference type="EMBL" id="JABMIG020000414">
    <property type="protein sequence ID" value="KAL3778887.1"/>
    <property type="molecule type" value="Genomic_DNA"/>
</dbReference>
<evidence type="ECO:0000259" key="3">
    <source>
        <dbReference type="PROSITE" id="PS50106"/>
    </source>
</evidence>
<keyword evidence="5" id="KW-1185">Reference proteome</keyword>
<keyword evidence="2" id="KW-0472">Membrane</keyword>
<dbReference type="AlphaFoldDB" id="A0ABD3NSN7"/>
<accession>A0ABD3NSN7</accession>
<feature type="non-terminal residue" evidence="4">
    <location>
        <position position="1"/>
    </location>
</feature>
<name>A0ABD3NSN7_9STRA</name>
<dbReference type="PANTHER" id="PTHR38909">
    <property type="entry name" value="G PROTEIN GAMMA DOMAIN-CONTAINING PROTEIN"/>
    <property type="match status" value="1"/>
</dbReference>
<sequence length="814" mass="87393">SPPSFPAHSFMTTTSMEYATLPHLGFTRGAVNIPVRLKSCDDSSKDHVVAMTYTDEEGQYYFNISANEDGFYYNDELREYCYYLQVDVSQYSLSPYVTSGVATPMTTNQVYPDSGRSEEAIVQPGDEVVWNVGIAGKSSSFVQEAFDAAEEITFTPATSTEAVFISTQSTHYPNSSFSFNGTDDDAMYLIENLDNHTMLDNIADNQTSLNVDTNAQLTTSTTIATGFTASVDNVTTDPTQSIFMDSLDKVDRSTTQATESVGNVDNVTVDQTESIFNYDNIASDVSPSVAPIFMPTKLPTSSFWTNNQLPTSDTNPSSTLSTILSEVSSTAANGTSPTVSQTSTSVFSGEEEATAEEAHSTQDAKDQEGGGNGSMSSVSSVSPTENGYSSQTAASPNATYIADITIHDSAHTNTTKSTNDTNNTSNFKPIVSPTHKPTLCVGFELHVQAIVRVELDSIGSKLDDDSRSLLESVCGSFLGDQLSIATPPISDVGCMVVDESYEDQSLGRALRGDYTRVLSQVYIADVNVTGTAMSTKLYQTSESTRFKELCVGTFTVQGIYFVKALQEAEQNSGSNDAVFHSVQNARGVMTYDASQASQAGEQIDDPSNPDAGRLSSSVLAVIAASSVFCLMGLLMFIVIRTLDTRRHKCTDKGEKSGSANSGKARKFAEVQNYNFFTLSPANSSASGGTVVTPVSIRSNATEVEVNIIPPSFSGRKEGSGGQSKRSVMLNTRVRRHLMAPPGKLGILVADTPGCGPAIHTIREGSPMEGLIFVSDIIIAINDINTRNFTAAQITQIMKETIHQERAITVLSSVR</sequence>
<evidence type="ECO:0000313" key="5">
    <source>
        <dbReference type="Proteomes" id="UP001516023"/>
    </source>
</evidence>
<dbReference type="SMART" id="SM00228">
    <property type="entry name" value="PDZ"/>
    <property type="match status" value="1"/>
</dbReference>
<dbReference type="InterPro" id="IPR001478">
    <property type="entry name" value="PDZ"/>
</dbReference>
<proteinExistence type="predicted"/>
<reference evidence="4 5" key="1">
    <citation type="journal article" date="2020" name="G3 (Bethesda)">
        <title>Improved Reference Genome for Cyclotella cryptica CCMP332, a Model for Cell Wall Morphogenesis, Salinity Adaptation, and Lipid Production in Diatoms (Bacillariophyta).</title>
        <authorList>
            <person name="Roberts W.R."/>
            <person name="Downey K.M."/>
            <person name="Ruck E.C."/>
            <person name="Traller J.C."/>
            <person name="Alverson A.J."/>
        </authorList>
    </citation>
    <scope>NUCLEOTIDE SEQUENCE [LARGE SCALE GENOMIC DNA]</scope>
    <source>
        <strain evidence="4 5">CCMP332</strain>
    </source>
</reference>
<organism evidence="4 5">
    <name type="scientific">Cyclotella cryptica</name>
    <dbReference type="NCBI Taxonomy" id="29204"/>
    <lineage>
        <taxon>Eukaryota</taxon>
        <taxon>Sar</taxon>
        <taxon>Stramenopiles</taxon>
        <taxon>Ochrophyta</taxon>
        <taxon>Bacillariophyta</taxon>
        <taxon>Coscinodiscophyceae</taxon>
        <taxon>Thalassiosirophycidae</taxon>
        <taxon>Stephanodiscales</taxon>
        <taxon>Stephanodiscaceae</taxon>
        <taxon>Cyclotella</taxon>
    </lineage>
</organism>
<evidence type="ECO:0000313" key="4">
    <source>
        <dbReference type="EMBL" id="KAL3778887.1"/>
    </source>
</evidence>
<protein>
    <recommendedName>
        <fullName evidence="3">PDZ domain-containing protein</fullName>
    </recommendedName>
</protein>
<dbReference type="InterPro" id="IPR036034">
    <property type="entry name" value="PDZ_sf"/>
</dbReference>
<keyword evidence="2" id="KW-0812">Transmembrane</keyword>
<feature type="compositionally biased region" description="Basic and acidic residues" evidence="1">
    <location>
        <begin position="356"/>
        <end position="368"/>
    </location>
</feature>
<feature type="compositionally biased region" description="Low complexity" evidence="1">
    <location>
        <begin position="335"/>
        <end position="348"/>
    </location>
</feature>
<feature type="transmembrane region" description="Helical" evidence="2">
    <location>
        <begin position="618"/>
        <end position="639"/>
    </location>
</feature>
<evidence type="ECO:0000256" key="2">
    <source>
        <dbReference type="SAM" id="Phobius"/>
    </source>
</evidence>
<dbReference type="SUPFAM" id="SSF50156">
    <property type="entry name" value="PDZ domain-like"/>
    <property type="match status" value="1"/>
</dbReference>
<dbReference type="PANTHER" id="PTHR38909:SF1">
    <property type="entry name" value="G PROTEIN GAMMA DOMAIN-CONTAINING PROTEIN"/>
    <property type="match status" value="1"/>
</dbReference>
<dbReference type="Gene3D" id="2.30.42.10">
    <property type="match status" value="1"/>
</dbReference>